<dbReference type="EC" id="5.2.1.8" evidence="3 11"/>
<comment type="function">
    <text evidence="11">Involved in protein export. Acts as a chaperone by maintaining the newly synthesized protein in an open conformation. Functions as a peptidyl-prolyl cis-trans isomerase.</text>
</comment>
<evidence type="ECO:0000256" key="2">
    <source>
        <dbReference type="ARBA" id="ARBA00005464"/>
    </source>
</evidence>
<evidence type="ECO:0000256" key="9">
    <source>
        <dbReference type="ARBA" id="ARBA00023306"/>
    </source>
</evidence>
<evidence type="ECO:0000256" key="10">
    <source>
        <dbReference type="ARBA" id="ARBA00029986"/>
    </source>
</evidence>
<dbReference type="SUPFAM" id="SSF102735">
    <property type="entry name" value="Trigger factor ribosome-binding domain"/>
    <property type="match status" value="1"/>
</dbReference>
<feature type="domain" description="PPIase FKBP-type" evidence="14">
    <location>
        <begin position="161"/>
        <end position="249"/>
    </location>
</feature>
<comment type="catalytic activity">
    <reaction evidence="1 11 12">
        <text>[protein]-peptidylproline (omega=180) = [protein]-peptidylproline (omega=0)</text>
        <dbReference type="Rhea" id="RHEA:16237"/>
        <dbReference type="Rhea" id="RHEA-COMP:10747"/>
        <dbReference type="Rhea" id="RHEA-COMP:10748"/>
        <dbReference type="ChEBI" id="CHEBI:83833"/>
        <dbReference type="ChEBI" id="CHEBI:83834"/>
        <dbReference type="EC" id="5.2.1.8"/>
    </reaction>
</comment>
<dbReference type="Pfam" id="PF05698">
    <property type="entry name" value="Trigger_C"/>
    <property type="match status" value="1"/>
</dbReference>
<dbReference type="InterPro" id="IPR046357">
    <property type="entry name" value="PPIase_dom_sf"/>
</dbReference>
<keyword evidence="16" id="KW-1185">Reference proteome</keyword>
<dbReference type="InterPro" id="IPR008880">
    <property type="entry name" value="Trigger_fac_C"/>
</dbReference>
<comment type="similarity">
    <text evidence="2 11 13">Belongs to the FKBP-type PPIase family. Tig subfamily.</text>
</comment>
<evidence type="ECO:0000256" key="6">
    <source>
        <dbReference type="ARBA" id="ARBA00023110"/>
    </source>
</evidence>
<evidence type="ECO:0000256" key="4">
    <source>
        <dbReference type="ARBA" id="ARBA00016902"/>
    </source>
</evidence>
<dbReference type="PIRSF" id="PIRSF003095">
    <property type="entry name" value="Trigger_factor"/>
    <property type="match status" value="1"/>
</dbReference>
<keyword evidence="7 11" id="KW-0143">Chaperone</keyword>
<proteinExistence type="inferred from homology"/>
<dbReference type="GO" id="GO:0003755">
    <property type="term" value="F:peptidyl-prolyl cis-trans isomerase activity"/>
    <property type="evidence" value="ECO:0007669"/>
    <property type="project" value="UniProtKB-EC"/>
</dbReference>
<dbReference type="PANTHER" id="PTHR30560:SF3">
    <property type="entry name" value="TRIGGER FACTOR-LIKE PROTEIN TIG, CHLOROPLASTIC"/>
    <property type="match status" value="1"/>
</dbReference>
<keyword evidence="5 11" id="KW-0132">Cell division</keyword>
<dbReference type="Gene3D" id="1.10.3120.10">
    <property type="entry name" value="Trigger factor, C-terminal domain"/>
    <property type="match status" value="1"/>
</dbReference>
<evidence type="ECO:0000259" key="14">
    <source>
        <dbReference type="PROSITE" id="PS50059"/>
    </source>
</evidence>
<name>A0ABU9GTS6_9GAMM</name>
<keyword evidence="9 11" id="KW-0131">Cell cycle</keyword>
<protein>
    <recommendedName>
        <fullName evidence="4 11">Trigger factor</fullName>
        <shortName evidence="11">TF</shortName>
        <ecNumber evidence="3 11">5.2.1.8</ecNumber>
    </recommendedName>
    <alternativeName>
        <fullName evidence="10 11">PPIase</fullName>
    </alternativeName>
</protein>
<evidence type="ECO:0000256" key="13">
    <source>
        <dbReference type="RuleBase" id="RU003914"/>
    </source>
</evidence>
<comment type="subcellular location">
    <subcellularLocation>
        <location evidence="11">Cytoplasm</location>
    </subcellularLocation>
    <text evidence="11">About half TF is bound to the ribosome near the polypeptide exit tunnel while the other half is free in the cytoplasm.</text>
</comment>
<evidence type="ECO:0000256" key="3">
    <source>
        <dbReference type="ARBA" id="ARBA00013194"/>
    </source>
</evidence>
<evidence type="ECO:0000256" key="8">
    <source>
        <dbReference type="ARBA" id="ARBA00023235"/>
    </source>
</evidence>
<dbReference type="NCBIfam" id="TIGR00115">
    <property type="entry name" value="tig"/>
    <property type="match status" value="1"/>
</dbReference>
<dbReference type="Pfam" id="PF00254">
    <property type="entry name" value="FKBP_C"/>
    <property type="match status" value="1"/>
</dbReference>
<evidence type="ECO:0000256" key="1">
    <source>
        <dbReference type="ARBA" id="ARBA00000971"/>
    </source>
</evidence>
<dbReference type="EMBL" id="JBAKAZ010000071">
    <property type="protein sequence ID" value="MEL0630651.1"/>
    <property type="molecule type" value="Genomic_DNA"/>
</dbReference>
<keyword evidence="8 11" id="KW-0413">Isomerase</keyword>
<evidence type="ECO:0000256" key="7">
    <source>
        <dbReference type="ARBA" id="ARBA00023186"/>
    </source>
</evidence>
<evidence type="ECO:0000313" key="15">
    <source>
        <dbReference type="EMBL" id="MEL0630651.1"/>
    </source>
</evidence>
<dbReference type="InterPro" id="IPR005215">
    <property type="entry name" value="Trig_fac"/>
</dbReference>
<evidence type="ECO:0000256" key="12">
    <source>
        <dbReference type="PROSITE-ProRule" id="PRU00277"/>
    </source>
</evidence>
<dbReference type="RefSeq" id="WP_341598778.1">
    <property type="nucleotide sequence ID" value="NZ_JBAKAZ010000071.1"/>
</dbReference>
<comment type="caution">
    <text evidence="15">The sequence shown here is derived from an EMBL/GenBank/DDBJ whole genome shotgun (WGS) entry which is preliminary data.</text>
</comment>
<organism evidence="15 16">
    <name type="scientific">Psychromonas aquatilis</name>
    <dbReference type="NCBI Taxonomy" id="2005072"/>
    <lineage>
        <taxon>Bacteria</taxon>
        <taxon>Pseudomonadati</taxon>
        <taxon>Pseudomonadota</taxon>
        <taxon>Gammaproteobacteria</taxon>
        <taxon>Alteromonadales</taxon>
        <taxon>Psychromonadaceae</taxon>
        <taxon>Psychromonas</taxon>
    </lineage>
</organism>
<keyword evidence="11" id="KW-0963">Cytoplasm</keyword>
<keyword evidence="6 11" id="KW-0697">Rotamase</keyword>
<dbReference type="PANTHER" id="PTHR30560">
    <property type="entry name" value="TRIGGER FACTOR CHAPERONE AND PEPTIDYL-PROLYL CIS/TRANS ISOMERASE"/>
    <property type="match status" value="1"/>
</dbReference>
<accession>A0ABU9GTS6</accession>
<dbReference type="InterPro" id="IPR027304">
    <property type="entry name" value="Trigger_fact/SurA_dom_sf"/>
</dbReference>
<comment type="domain">
    <text evidence="11">Consists of 3 domains; the N-terminus binds the ribosome, the middle domain has PPIase activity, while the C-terminus has intrinsic chaperone activity on its own.</text>
</comment>
<dbReference type="InterPro" id="IPR037041">
    <property type="entry name" value="Trigger_fac_C_sf"/>
</dbReference>
<gene>
    <name evidence="11 15" type="primary">tig</name>
    <name evidence="15" type="ORF">V6256_13635</name>
</gene>
<dbReference type="Proteomes" id="UP001369082">
    <property type="component" value="Unassembled WGS sequence"/>
</dbReference>
<reference evidence="15 16" key="1">
    <citation type="submission" date="2024-02" db="EMBL/GenBank/DDBJ databases">
        <title>Bacteria isolated from the canopy kelp, Nereocystis luetkeana.</title>
        <authorList>
            <person name="Pfister C.A."/>
            <person name="Younker I.T."/>
            <person name="Light S.H."/>
        </authorList>
    </citation>
    <scope>NUCLEOTIDE SEQUENCE [LARGE SCALE GENOMIC DNA]</scope>
    <source>
        <strain evidence="15 16">TI.1.05</strain>
    </source>
</reference>
<evidence type="ECO:0000313" key="16">
    <source>
        <dbReference type="Proteomes" id="UP001369082"/>
    </source>
</evidence>
<dbReference type="SUPFAM" id="SSF54534">
    <property type="entry name" value="FKBP-like"/>
    <property type="match status" value="1"/>
</dbReference>
<dbReference type="Gene3D" id="3.30.70.1050">
    <property type="entry name" value="Trigger factor ribosome-binding domain"/>
    <property type="match status" value="1"/>
</dbReference>
<dbReference type="InterPro" id="IPR036611">
    <property type="entry name" value="Trigger_fac_ribosome-bd_sf"/>
</dbReference>
<dbReference type="Gene3D" id="3.10.50.40">
    <property type="match status" value="1"/>
</dbReference>
<evidence type="ECO:0000256" key="5">
    <source>
        <dbReference type="ARBA" id="ARBA00022618"/>
    </source>
</evidence>
<dbReference type="PROSITE" id="PS50059">
    <property type="entry name" value="FKBP_PPIASE"/>
    <property type="match status" value="1"/>
</dbReference>
<dbReference type="SUPFAM" id="SSF109998">
    <property type="entry name" value="Triger factor/SurA peptide-binding domain-like"/>
    <property type="match status" value="1"/>
</dbReference>
<dbReference type="InterPro" id="IPR008881">
    <property type="entry name" value="Trigger_fac_ribosome-bd_bac"/>
</dbReference>
<evidence type="ECO:0000256" key="11">
    <source>
        <dbReference type="HAMAP-Rule" id="MF_00303"/>
    </source>
</evidence>
<dbReference type="InterPro" id="IPR001179">
    <property type="entry name" value="PPIase_FKBP_dom"/>
</dbReference>
<sequence length="435" mass="48396">MQVSVESTQGLERVLTITVDAAAFDKEYDGRIRHLSKTQRVDGFRPGKVPASVIAKRFGAAVEQEVGGELMQRNFYDAIVAEKLNPAGSPAVAPKERKKGEDFVFTATFEVYPEVTLNELDALEVETVATEVEDADLDKMLVTLQKQHAEWNAVERESQNDDQVTVDFEGSIDGELFEGGKAEGFQIVLGSNRMIPGFESGIVGQKAGSEFTIDVTFPEEYHAEQLKGKVAQFKINLTKVEEQILPELTEEFVKKFGVESGDLELLKADVKKNMQRELEQVLKNTAKDNVLTALVEGNEVEVPKALVDGEVNVLRKQAMERYGKEMDQSNLPELPAELFTEQAEKRVKVGLLLGEVIKVNELKVDEAKVTALIETAASAYENPAEVVEYYKNNKELMQNMENVALEEQAVDFIIEKAKVTEVKKSFDEVMNKPAA</sequence>
<dbReference type="HAMAP" id="MF_00303">
    <property type="entry name" value="Trigger_factor_Tig"/>
    <property type="match status" value="1"/>
</dbReference>
<dbReference type="Pfam" id="PF05697">
    <property type="entry name" value="Trigger_N"/>
    <property type="match status" value="1"/>
</dbReference>